<feature type="domain" description="Citrate transporter-like" evidence="8">
    <location>
        <begin position="15"/>
        <end position="369"/>
    </location>
</feature>
<feature type="transmembrane region" description="Helical" evidence="7">
    <location>
        <begin position="91"/>
        <end position="118"/>
    </location>
</feature>
<dbReference type="InterPro" id="IPR004680">
    <property type="entry name" value="Cit_transptr-like_dom"/>
</dbReference>
<dbReference type="EMBL" id="SLUK01000004">
    <property type="protein sequence ID" value="TCL43812.1"/>
    <property type="molecule type" value="Genomic_DNA"/>
</dbReference>
<evidence type="ECO:0000313" key="10">
    <source>
        <dbReference type="Proteomes" id="UP000294682"/>
    </source>
</evidence>
<sequence>MQPSTVAIIITVIAIVLYVTEIIPLPVTAVSACLMMGICGVTTYARSFSGFSNDILMMSAGMIIVGDTLFATGAARLIGTRIVRLFGRSERLFIGATVLITATLSAFLSNTATAAMMIPVMASAVAASNGRLSKRNTYMAVGFASIAGGGCTLIGSTPQLLAQGILEEGGYPACGFFDYAAAGIPKVLILLAYFLTVGYWLGKRVFDFEEPQDPLPANSGGEEQSERLTLKMLISILILCGCVLGFILGLWTLGTVAILGAVLCVVTRCVDLKELFRNLDWGTIVLVAGSIGFANCLDDSGAGQVIAGAIMNLVGRSVPPLLLFAIFGLLAVIAGNIMTHTATAAILLPIIVFIAGDIGFDPRAAAMIVVIFTNVTYSTPIMTPAATLTLQAGYRFRDYIRVGGLLNVISYLATVALLPLLFEF</sequence>
<dbReference type="GO" id="GO:0005886">
    <property type="term" value="C:plasma membrane"/>
    <property type="evidence" value="ECO:0007669"/>
    <property type="project" value="TreeGrafter"/>
</dbReference>
<dbReference type="PANTHER" id="PTHR43652">
    <property type="entry name" value="BASIC AMINO ACID ANTIPORTER YFCC-RELATED"/>
    <property type="match status" value="1"/>
</dbReference>
<dbReference type="CDD" id="cd01115">
    <property type="entry name" value="SLC13_permease"/>
    <property type="match status" value="1"/>
</dbReference>
<feature type="transmembrane region" description="Helical" evidence="7">
    <location>
        <begin position="6"/>
        <end position="23"/>
    </location>
</feature>
<feature type="transmembrane region" description="Helical" evidence="7">
    <location>
        <begin position="366"/>
        <end position="390"/>
    </location>
</feature>
<dbReference type="InterPro" id="IPR051679">
    <property type="entry name" value="DASS-Related_Transporters"/>
</dbReference>
<reference evidence="9 10" key="1">
    <citation type="submission" date="2019-03" db="EMBL/GenBank/DDBJ databases">
        <title>Genomic Encyclopedia of Type Strains, Phase IV (KMG-IV): sequencing the most valuable type-strain genomes for metagenomic binning, comparative biology and taxonomic classification.</title>
        <authorList>
            <person name="Goeker M."/>
        </authorList>
    </citation>
    <scope>NUCLEOTIDE SEQUENCE [LARGE SCALE GENOMIC DNA]</scope>
    <source>
        <strain evidence="9 10">DSM 100433</strain>
    </source>
</reference>
<keyword evidence="10" id="KW-1185">Reference proteome</keyword>
<dbReference type="GO" id="GO:0055085">
    <property type="term" value="P:transmembrane transport"/>
    <property type="evidence" value="ECO:0007669"/>
    <property type="project" value="InterPro"/>
</dbReference>
<evidence type="ECO:0000256" key="3">
    <source>
        <dbReference type="ARBA" id="ARBA00022692"/>
    </source>
</evidence>
<feature type="transmembrane region" description="Helical" evidence="7">
    <location>
        <begin position="233"/>
        <end position="266"/>
    </location>
</feature>
<keyword evidence="2" id="KW-0813">Transport</keyword>
<evidence type="ECO:0000313" key="9">
    <source>
        <dbReference type="EMBL" id="TCL43812.1"/>
    </source>
</evidence>
<evidence type="ECO:0000256" key="2">
    <source>
        <dbReference type="ARBA" id="ARBA00022448"/>
    </source>
</evidence>
<dbReference type="RefSeq" id="WP_165873131.1">
    <property type="nucleotide sequence ID" value="NZ_SLUK01000004.1"/>
</dbReference>
<accession>A0A9X8Y8K3</accession>
<evidence type="ECO:0000259" key="8">
    <source>
        <dbReference type="Pfam" id="PF03600"/>
    </source>
</evidence>
<organism evidence="9 10">
    <name type="scientific">Harryflintia acetispora</name>
    <dbReference type="NCBI Taxonomy" id="1849041"/>
    <lineage>
        <taxon>Bacteria</taxon>
        <taxon>Bacillati</taxon>
        <taxon>Bacillota</taxon>
        <taxon>Clostridia</taxon>
        <taxon>Eubacteriales</taxon>
        <taxon>Oscillospiraceae</taxon>
        <taxon>Harryflintia</taxon>
    </lineage>
</organism>
<evidence type="ECO:0000256" key="7">
    <source>
        <dbReference type="SAM" id="Phobius"/>
    </source>
</evidence>
<evidence type="ECO:0000256" key="5">
    <source>
        <dbReference type="ARBA" id="ARBA00022989"/>
    </source>
</evidence>
<dbReference type="AlphaFoldDB" id="A0A9X8Y8K3"/>
<keyword evidence="6 7" id="KW-0472">Membrane</keyword>
<protein>
    <submittedName>
        <fullName evidence="9">Anion transporter</fullName>
    </submittedName>
</protein>
<dbReference type="Proteomes" id="UP000294682">
    <property type="component" value="Unassembled WGS sequence"/>
</dbReference>
<evidence type="ECO:0000256" key="4">
    <source>
        <dbReference type="ARBA" id="ARBA00022737"/>
    </source>
</evidence>
<dbReference type="PANTHER" id="PTHR43652:SF1">
    <property type="entry name" value="RESPONSE REGULATOR"/>
    <property type="match status" value="1"/>
</dbReference>
<keyword evidence="4" id="KW-0677">Repeat</keyword>
<feature type="transmembrane region" description="Helical" evidence="7">
    <location>
        <begin position="55"/>
        <end position="79"/>
    </location>
</feature>
<feature type="transmembrane region" description="Helical" evidence="7">
    <location>
        <begin position="402"/>
        <end position="422"/>
    </location>
</feature>
<feature type="transmembrane region" description="Helical" evidence="7">
    <location>
        <begin position="317"/>
        <end position="335"/>
    </location>
</feature>
<proteinExistence type="predicted"/>
<keyword evidence="5 7" id="KW-1133">Transmembrane helix</keyword>
<name>A0A9X8Y8K3_9FIRM</name>
<gene>
    <name evidence="9" type="ORF">EDD78_104151</name>
</gene>
<evidence type="ECO:0000256" key="1">
    <source>
        <dbReference type="ARBA" id="ARBA00004141"/>
    </source>
</evidence>
<dbReference type="Pfam" id="PF03600">
    <property type="entry name" value="CitMHS"/>
    <property type="match status" value="1"/>
</dbReference>
<comment type="subcellular location">
    <subcellularLocation>
        <location evidence="1">Membrane</location>
        <topology evidence="1">Multi-pass membrane protein</topology>
    </subcellularLocation>
</comment>
<comment type="caution">
    <text evidence="9">The sequence shown here is derived from an EMBL/GenBank/DDBJ whole genome shotgun (WGS) entry which is preliminary data.</text>
</comment>
<feature type="transmembrane region" description="Helical" evidence="7">
    <location>
        <begin position="176"/>
        <end position="201"/>
    </location>
</feature>
<keyword evidence="3 7" id="KW-0812">Transmembrane</keyword>
<evidence type="ECO:0000256" key="6">
    <source>
        <dbReference type="ARBA" id="ARBA00023136"/>
    </source>
</evidence>